<comment type="subcellular location">
    <subcellularLocation>
        <location evidence="17">Virion membrane</location>
    </subcellularLocation>
    <subcellularLocation>
        <location evidence="17">Host apical cell membrane</location>
        <topology evidence="17">Single-pass type III membrane protein</topology>
    </subcellularLocation>
</comment>
<dbReference type="Gene3D" id="6.10.250.1640">
    <property type="match status" value="1"/>
</dbReference>
<evidence type="ECO:0000256" key="4">
    <source>
        <dbReference type="ARBA" id="ARBA00022692"/>
    </source>
</evidence>
<keyword evidence="9 17" id="KW-1133">Transmembrane helix</keyword>
<keyword evidence="7 17" id="KW-1043">Host membrane</keyword>
<feature type="transmembrane region" description="Helical" evidence="18">
    <location>
        <begin position="26"/>
        <end position="48"/>
    </location>
</feature>
<dbReference type="Pfam" id="PF00599">
    <property type="entry name" value="Flu_M2"/>
    <property type="match status" value="1"/>
</dbReference>
<evidence type="ECO:0000256" key="18">
    <source>
        <dbReference type="SAM" id="Phobius"/>
    </source>
</evidence>
<evidence type="ECO:0000256" key="12">
    <source>
        <dbReference type="ARBA" id="ARBA00023136"/>
    </source>
</evidence>
<keyword evidence="10" id="KW-1182">Viral ion channel</keyword>
<keyword evidence="13" id="KW-0564">Palmitate</keyword>
<accession>A0A1W5IIV9</accession>
<evidence type="ECO:0000256" key="13">
    <source>
        <dbReference type="ARBA" id="ARBA00023139"/>
    </source>
</evidence>
<evidence type="ECO:0000256" key="9">
    <source>
        <dbReference type="ARBA" id="ARBA00022989"/>
    </source>
</evidence>
<evidence type="ECO:0000256" key="2">
    <source>
        <dbReference type="ARBA" id="ARBA00022511"/>
    </source>
</evidence>
<evidence type="ECO:0000256" key="15">
    <source>
        <dbReference type="ARBA" id="ARBA00023288"/>
    </source>
</evidence>
<protein>
    <recommendedName>
        <fullName evidence="17">Matrix protein 2</fullName>
    </recommendedName>
</protein>
<keyword evidence="1 17" id="KW-0813">Transport</keyword>
<gene>
    <name evidence="19" type="primary">M2</name>
</gene>
<comment type="activity regulation">
    <text evidence="17">The M2 protein from most influenza A strains is inhibited by amantadine and rimantadine, resulting in viral uncoating incapacity. Emergence of amantadine-resistant variants is usually rapid.</text>
</comment>
<dbReference type="GO" id="GO:0015078">
    <property type="term" value="F:proton transmembrane transporter activity"/>
    <property type="evidence" value="ECO:0007669"/>
    <property type="project" value="InterPro"/>
</dbReference>
<evidence type="ECO:0000256" key="10">
    <source>
        <dbReference type="ARBA" id="ARBA00023039"/>
    </source>
</evidence>
<keyword evidence="4 17" id="KW-0812">Transmembrane</keyword>
<evidence type="ECO:0000256" key="1">
    <source>
        <dbReference type="ARBA" id="ARBA00022448"/>
    </source>
</evidence>
<keyword evidence="14" id="KW-1015">Disulfide bond</keyword>
<keyword evidence="12 17" id="KW-0472">Membrane</keyword>
<dbReference type="GO" id="GO:0055036">
    <property type="term" value="C:virion membrane"/>
    <property type="evidence" value="ECO:0007669"/>
    <property type="project" value="UniProtKB-SubCell"/>
</dbReference>
<keyword evidence="8 17" id="KW-0735">Signal-anchor</keyword>
<proteinExistence type="inferred from homology"/>
<dbReference type="GO" id="GO:0020002">
    <property type="term" value="C:host cell plasma membrane"/>
    <property type="evidence" value="ECO:0007669"/>
    <property type="project" value="UniProtKB-SubCell"/>
</dbReference>
<comment type="domain">
    <text evidence="17">Cytoplasmic tail plays an important role in virion assembly and morphogenesis.</text>
</comment>
<evidence type="ECO:0000256" key="17">
    <source>
        <dbReference type="RuleBase" id="RU361247"/>
    </source>
</evidence>
<keyword evidence="16 17" id="KW-0407">Ion channel</keyword>
<evidence type="ECO:0000313" key="19">
    <source>
        <dbReference type="EMBL" id="AKC43907.1"/>
    </source>
</evidence>
<keyword evidence="3" id="KW-0597">Phosphoprotein</keyword>
<evidence type="ECO:0000256" key="5">
    <source>
        <dbReference type="ARBA" id="ARBA00022781"/>
    </source>
</evidence>
<comment type="function">
    <text evidence="17">Forms a proton-selective ion channel that is necessary for the efficient release of the viral genome during virus entry.</text>
</comment>
<evidence type="ECO:0000256" key="8">
    <source>
        <dbReference type="ARBA" id="ARBA00022968"/>
    </source>
</evidence>
<evidence type="ECO:0000256" key="14">
    <source>
        <dbReference type="ARBA" id="ARBA00023157"/>
    </source>
</evidence>
<dbReference type="EMBL" id="KR077935">
    <property type="protein sequence ID" value="AKC43907.1"/>
    <property type="molecule type" value="Viral_cRNA"/>
</dbReference>
<evidence type="ECO:0000256" key="16">
    <source>
        <dbReference type="ARBA" id="ARBA00023303"/>
    </source>
</evidence>
<name>A0A1W5IIV9_9INFA</name>
<dbReference type="InterPro" id="IPR002089">
    <property type="entry name" value="Flu_M2"/>
</dbReference>
<evidence type="ECO:0000256" key="7">
    <source>
        <dbReference type="ARBA" id="ARBA00022870"/>
    </source>
</evidence>
<dbReference type="GO" id="GO:0015267">
    <property type="term" value="F:channel activity"/>
    <property type="evidence" value="ECO:0007669"/>
    <property type="project" value="UniProtKB-KW"/>
</dbReference>
<keyword evidence="6 17" id="KW-0946">Virion</keyword>
<keyword evidence="11 17" id="KW-0406">Ion transport</keyword>
<evidence type="ECO:0000256" key="3">
    <source>
        <dbReference type="ARBA" id="ARBA00022553"/>
    </source>
</evidence>
<comment type="subunit">
    <text evidence="17">Homotetramer; composed of two disulfide-linked dimers held together by non-covalent interactions. May interact with matrix protein 1.</text>
</comment>
<evidence type="ECO:0000256" key="11">
    <source>
        <dbReference type="ARBA" id="ARBA00023065"/>
    </source>
</evidence>
<keyword evidence="2 17" id="KW-1032">Host cell membrane</keyword>
<organism evidence="19">
    <name type="scientific">Influenza A virus</name>
    <name type="common">A/dark fruit-eating bat/Bolivia/PBV780-781/2011(H18N11)</name>
    <dbReference type="NCBI Taxonomy" id="1641314"/>
    <lineage>
        <taxon>Viruses</taxon>
        <taxon>Riboviria</taxon>
        <taxon>Orthornavirae</taxon>
        <taxon>Negarnaviricota</taxon>
        <taxon>Polyploviricotina</taxon>
        <taxon>Insthoviricetes</taxon>
        <taxon>Articulavirales</taxon>
        <taxon>Orthomyxoviridae</taxon>
        <taxon>Alphainfluenzavirus</taxon>
        <taxon>Alphainfluenzavirus influenzae</taxon>
        <taxon>Influenza A virus</taxon>
    </lineage>
</organism>
<evidence type="ECO:0000256" key="6">
    <source>
        <dbReference type="ARBA" id="ARBA00022844"/>
    </source>
</evidence>
<sequence length="96" mass="11444">MSILTEVETLTRRGWESRCSGLNEDLILAANIIGIIHLALWIIDRWLYRYSLLIYRKIWDNWGLKPVDSTKELREEFKEEHKSMEIPDPIMTIIEN</sequence>
<reference evidence="19" key="1">
    <citation type="submission" date="2015-04" db="EMBL/GenBank/DDBJ databases">
        <title>H18N11 Identified in Bolivia using a New Consensus PCR Assay for the Identification of Highly Divergent Influenza Viruses.</title>
        <authorList>
            <person name="Liang E."/>
            <person name="Aguirre-Mazzi E."/>
            <person name="Hicks A.L."/>
            <person name="Zambrana-Torrelio C."/>
            <person name="Navarrete-Macias I."/>
            <person name="Rostal M.K."/>
            <person name="Daszak P."/>
            <person name="Anthony S.J."/>
            <person name="Iniguez V."/>
            <person name="Lipkin W.I."/>
        </authorList>
    </citation>
    <scope>NUCLEOTIDE SEQUENCE</scope>
    <source>
        <strain evidence="19">A/dark fruit-eating bat/Bolivia/PBV780-781/2011</strain>
    </source>
</reference>
<comment type="similarity">
    <text evidence="17">Belongs to the influenza viruses matrix protein M2 family.</text>
</comment>
<keyword evidence="15" id="KW-0449">Lipoprotein</keyword>
<keyword evidence="5 17" id="KW-0375">Hydrogen ion transport</keyword>